<keyword evidence="3 7" id="KW-0812">Transmembrane</keyword>
<evidence type="ECO:0000256" key="5">
    <source>
        <dbReference type="ARBA" id="ARBA00023136"/>
    </source>
</evidence>
<protein>
    <recommendedName>
        <fullName evidence="8">MSP domain-containing protein</fullName>
    </recommendedName>
</protein>
<gene>
    <name evidence="9" type="ORF">BLGHR1_11811</name>
</gene>
<evidence type="ECO:0000313" key="10">
    <source>
        <dbReference type="Proteomes" id="UP000275772"/>
    </source>
</evidence>
<dbReference type="AlphaFoldDB" id="A0A383UMF4"/>
<dbReference type="GO" id="GO:0005789">
    <property type="term" value="C:endoplasmic reticulum membrane"/>
    <property type="evidence" value="ECO:0007669"/>
    <property type="project" value="InterPro"/>
</dbReference>
<evidence type="ECO:0000313" key="9">
    <source>
        <dbReference type="EMBL" id="SZF01057.1"/>
    </source>
</evidence>
<reference evidence="9 10" key="1">
    <citation type="submission" date="2017-11" db="EMBL/GenBank/DDBJ databases">
        <authorList>
            <person name="Kracher B."/>
        </authorList>
    </citation>
    <scope>NUCLEOTIDE SEQUENCE [LARGE SCALE GENOMIC DNA]</scope>
    <source>
        <strain evidence="9 10">RACE1</strain>
    </source>
</reference>
<dbReference type="PIRSF" id="PIRSF019693">
    <property type="entry name" value="VAMP-associated"/>
    <property type="match status" value="1"/>
</dbReference>
<dbReference type="GO" id="GO:0090158">
    <property type="term" value="P:endoplasmic reticulum membrane organization"/>
    <property type="evidence" value="ECO:0007669"/>
    <property type="project" value="TreeGrafter"/>
</dbReference>
<dbReference type="Pfam" id="PF00635">
    <property type="entry name" value="Motile_Sperm"/>
    <property type="match status" value="1"/>
</dbReference>
<evidence type="ECO:0000259" key="8">
    <source>
        <dbReference type="PROSITE" id="PS50202"/>
    </source>
</evidence>
<dbReference type="InterPro" id="IPR000535">
    <property type="entry name" value="MSP_dom"/>
</dbReference>
<evidence type="ECO:0000256" key="2">
    <source>
        <dbReference type="ARBA" id="ARBA00008932"/>
    </source>
</evidence>
<dbReference type="GO" id="GO:0005886">
    <property type="term" value="C:plasma membrane"/>
    <property type="evidence" value="ECO:0007669"/>
    <property type="project" value="TreeGrafter"/>
</dbReference>
<dbReference type="GO" id="GO:0033149">
    <property type="term" value="F:FFAT motif binding"/>
    <property type="evidence" value="ECO:0007669"/>
    <property type="project" value="TreeGrafter"/>
</dbReference>
<dbReference type="InterPro" id="IPR008962">
    <property type="entry name" value="PapD-like_sf"/>
</dbReference>
<comment type="similarity">
    <text evidence="2">Belongs to the VAMP-associated protein (VAP) (TC 9.B.17) family.</text>
</comment>
<dbReference type="InterPro" id="IPR013783">
    <property type="entry name" value="Ig-like_fold"/>
</dbReference>
<feature type="compositionally biased region" description="Polar residues" evidence="6">
    <location>
        <begin position="210"/>
        <end position="225"/>
    </location>
</feature>
<dbReference type="PANTHER" id="PTHR10809">
    <property type="entry name" value="VESICLE-ASSOCIATED MEMBRANE PROTEIN-ASSOCIATED PROTEIN"/>
    <property type="match status" value="1"/>
</dbReference>
<dbReference type="Gene3D" id="2.60.40.10">
    <property type="entry name" value="Immunoglobulins"/>
    <property type="match status" value="1"/>
</dbReference>
<evidence type="ECO:0000256" key="7">
    <source>
        <dbReference type="SAM" id="Phobius"/>
    </source>
</evidence>
<sequence>MSIEIEPHELGFRRTECVVGPLTTEVAQVLKIINPNQTSVAFKVKTTAPKQYCVRPNSGKIEPGKNVEVIVTLQAMAEDPPMDVKCRDKFLVQSIAIAAQSEDSFEWPSNQASKTAIEEKKIRVVYLPRADSTSKTKSAVTPSKIAANSSSPDSSAYIEKRSPSPEAAHTPETRNGNQQFSAGQSPSEMKPFTTPLPNSENTRAKPSKSDGLTTGYTQDLNTRLRNSAKEKTVDGSGLETVHQVPQVYQGVPLHIVAALCLTSFLLAYILF</sequence>
<dbReference type="PANTHER" id="PTHR10809:SF6">
    <property type="entry name" value="AT11025P-RELATED"/>
    <property type="match status" value="1"/>
</dbReference>
<dbReference type="VEuPathDB" id="FungiDB:BLGHR1_11811"/>
<evidence type="ECO:0000256" key="6">
    <source>
        <dbReference type="SAM" id="MobiDB-lite"/>
    </source>
</evidence>
<evidence type="ECO:0000256" key="1">
    <source>
        <dbReference type="ARBA" id="ARBA00004211"/>
    </source>
</evidence>
<keyword evidence="4 7" id="KW-1133">Transmembrane helix</keyword>
<evidence type="ECO:0000256" key="3">
    <source>
        <dbReference type="ARBA" id="ARBA00022692"/>
    </source>
</evidence>
<feature type="region of interest" description="Disordered" evidence="6">
    <location>
        <begin position="131"/>
        <end position="234"/>
    </location>
</feature>
<dbReference type="Proteomes" id="UP000275772">
    <property type="component" value="Unassembled WGS sequence"/>
</dbReference>
<accession>A0A383UMF4</accession>
<dbReference type="GO" id="GO:0061817">
    <property type="term" value="P:endoplasmic reticulum-plasma membrane tethering"/>
    <property type="evidence" value="ECO:0007669"/>
    <property type="project" value="TreeGrafter"/>
</dbReference>
<dbReference type="EMBL" id="UNSH01000035">
    <property type="protein sequence ID" value="SZF01057.1"/>
    <property type="molecule type" value="Genomic_DNA"/>
</dbReference>
<organism evidence="9 10">
    <name type="scientific">Blumeria hordei</name>
    <name type="common">Barley powdery mildew</name>
    <name type="synonym">Blumeria graminis f. sp. hordei</name>
    <dbReference type="NCBI Taxonomy" id="2867405"/>
    <lineage>
        <taxon>Eukaryota</taxon>
        <taxon>Fungi</taxon>
        <taxon>Dikarya</taxon>
        <taxon>Ascomycota</taxon>
        <taxon>Pezizomycotina</taxon>
        <taxon>Leotiomycetes</taxon>
        <taxon>Erysiphales</taxon>
        <taxon>Erysiphaceae</taxon>
        <taxon>Blumeria</taxon>
    </lineage>
</organism>
<feature type="domain" description="MSP" evidence="8">
    <location>
        <begin position="2"/>
        <end position="127"/>
    </location>
</feature>
<proteinExistence type="inferred from homology"/>
<dbReference type="InterPro" id="IPR016763">
    <property type="entry name" value="VAP"/>
</dbReference>
<feature type="compositionally biased region" description="Polar residues" evidence="6">
    <location>
        <begin position="173"/>
        <end position="187"/>
    </location>
</feature>
<comment type="subcellular location">
    <subcellularLocation>
        <location evidence="1">Membrane</location>
        <topology evidence="1">Single-pass type IV membrane protein</topology>
    </subcellularLocation>
</comment>
<evidence type="ECO:0000256" key="4">
    <source>
        <dbReference type="ARBA" id="ARBA00022989"/>
    </source>
</evidence>
<keyword evidence="5 7" id="KW-0472">Membrane</keyword>
<dbReference type="PROSITE" id="PS50202">
    <property type="entry name" value="MSP"/>
    <property type="match status" value="1"/>
</dbReference>
<feature type="compositionally biased region" description="Polar residues" evidence="6">
    <location>
        <begin position="131"/>
        <end position="154"/>
    </location>
</feature>
<name>A0A383UMF4_BLUHO</name>
<feature type="transmembrane region" description="Helical" evidence="7">
    <location>
        <begin position="251"/>
        <end position="270"/>
    </location>
</feature>
<dbReference type="SUPFAM" id="SSF49354">
    <property type="entry name" value="PapD-like"/>
    <property type="match status" value="1"/>
</dbReference>